<dbReference type="SUPFAM" id="SSF56542">
    <property type="entry name" value="Substrate-binding domain of HMG-CoA reductase"/>
    <property type="match status" value="1"/>
</dbReference>
<evidence type="ECO:0000256" key="1">
    <source>
        <dbReference type="ARBA" id="ARBA00007661"/>
    </source>
</evidence>
<dbReference type="Gene3D" id="1.10.8.660">
    <property type="match status" value="1"/>
</dbReference>
<evidence type="ECO:0000256" key="3">
    <source>
        <dbReference type="RuleBase" id="RU361219"/>
    </source>
</evidence>
<keyword evidence="2 3" id="KW-0560">Oxidoreductase</keyword>
<accession>A0A1R2CXN1</accession>
<dbReference type="GO" id="GO:0005789">
    <property type="term" value="C:endoplasmic reticulum membrane"/>
    <property type="evidence" value="ECO:0007669"/>
    <property type="project" value="UniProtKB-SubCell"/>
</dbReference>
<evidence type="ECO:0000256" key="2">
    <source>
        <dbReference type="ARBA" id="ARBA00023002"/>
    </source>
</evidence>
<dbReference type="Gene3D" id="3.90.770.10">
    <property type="entry name" value="3-hydroxy-3-methylglutaryl-coenzyme A Reductase, Chain A, domain 2"/>
    <property type="match status" value="2"/>
</dbReference>
<dbReference type="InterPro" id="IPR023074">
    <property type="entry name" value="HMG_CoA_Rdtase_cat_sf"/>
</dbReference>
<dbReference type="InterPro" id="IPR009023">
    <property type="entry name" value="HMG_CoA_Rdtase_NAD(P)-bd_sf"/>
</dbReference>
<proteinExistence type="inferred from homology"/>
<name>A0A1R2CXN1_9CILI</name>
<dbReference type="InterPro" id="IPR009029">
    <property type="entry name" value="HMG_CoA_Rdtase_sub-bd_dom_sf"/>
</dbReference>
<dbReference type="InterPro" id="IPR002202">
    <property type="entry name" value="HMG_CoA_Rdtase"/>
</dbReference>
<gene>
    <name evidence="4" type="ORF">SteCoe_3215</name>
</gene>
<sequence length="739" mass="82590">MQRYLFDFHKKTIQERMQILQLLYPQMNGSYNEGMDLKTADLMIENCIGKMSLPVGLGLNFLINSKEYIVPMSTEEPSIVAAASAAAKFIKEHGGFKASCTAPLMIGQIQILDIDCIEFNQSLQEKKLSLIKQANTLYCQRMVARGGGVTDLNFQSLSQTSGVVEIKVNVGEAMGANIVNTICEGLAGDLIKLFPCRIGLKILSNFCTERRVISEYKIPLDKLTYKNLSSQDISKGFIESYDFARQSVYRACTHNKGILNGMQAVGVATGQDTRAIEAAAHTWASRSGKYQPLNDYYIEDNYLIGRIELPMAVGTKGGALRTNPSYVSSAYILGHPSSSELAMIIASVGLACNFAAIRAMVSEGIQKGHMGLHAKNIAIAVGVPNEIVQEVVEYMKQRGNISQQTALDYLAAHHLHAKSRKKYTITASLNTFYANFPDCTPPLKLSIAFHCPKIHGMHIVIDKNPQNDASKIHSLLFSRSSYTWVTSFLSMLNQIRFHPRLPRTNKELQIKMKLLCIWLNEILINLIVSWGSEKSEKAIEAILDGNVSSIEHIVSGSEEYVEYGVYLVMELWHILNYHLDAFVTAALPCSDTLANAIRDEIRKVLKGNLKASCGKMKDFAELLMYRKKQMCATLMYLCDCLGEAKIDLELIEELMQVGEVLEILSSARRDFNKVFKGDRTNPNLYACWSSLNGNNPAKYFDHFNELVKNQTKNFNTTQMSLIKKAESLLNVYYDIAPKL</sequence>
<dbReference type="Pfam" id="PF00368">
    <property type="entry name" value="HMG-CoA_red"/>
    <property type="match status" value="1"/>
</dbReference>
<dbReference type="NCBIfam" id="TIGR00532">
    <property type="entry name" value="HMG_CoA_R_NAD"/>
    <property type="match status" value="1"/>
</dbReference>
<dbReference type="CDD" id="cd00644">
    <property type="entry name" value="HMG-CoA_reductase_classII"/>
    <property type="match status" value="1"/>
</dbReference>
<comment type="subcellular location">
    <subcellularLocation>
        <location evidence="3">Endoplasmic reticulum membrane</location>
        <topology evidence="3">Multi-pass membrane protein</topology>
    </subcellularLocation>
</comment>
<comment type="caution">
    <text evidence="4">The sequence shown here is derived from an EMBL/GenBank/DDBJ whole genome shotgun (WGS) entry which is preliminary data.</text>
</comment>
<dbReference type="PANTHER" id="PTHR10572:SF24">
    <property type="entry name" value="3-HYDROXY-3-METHYLGLUTARYL-COENZYME A REDUCTASE"/>
    <property type="match status" value="1"/>
</dbReference>
<dbReference type="OrthoDB" id="310654at2759"/>
<keyword evidence="3" id="KW-0256">Endoplasmic reticulum</keyword>
<comment type="similarity">
    <text evidence="1 3">Belongs to the HMG-CoA reductase family.</text>
</comment>
<dbReference type="PRINTS" id="PR00071">
    <property type="entry name" value="HMGCOARDTASE"/>
</dbReference>
<dbReference type="EMBL" id="MPUH01000037">
    <property type="protein sequence ID" value="OMJ93769.1"/>
    <property type="molecule type" value="Genomic_DNA"/>
</dbReference>
<dbReference type="PROSITE" id="PS01192">
    <property type="entry name" value="HMG_COA_REDUCTASE_3"/>
    <property type="match status" value="1"/>
</dbReference>
<dbReference type="AlphaFoldDB" id="A0A1R2CXN1"/>
<dbReference type="GO" id="GO:0015936">
    <property type="term" value="P:coenzyme A metabolic process"/>
    <property type="evidence" value="ECO:0007669"/>
    <property type="project" value="InterPro"/>
</dbReference>
<dbReference type="InterPro" id="IPR004553">
    <property type="entry name" value="HMG_CoA_Rdtase_bac-typ"/>
</dbReference>
<dbReference type="GO" id="GO:0004420">
    <property type="term" value="F:hydroxymethylglutaryl-CoA reductase (NADPH) activity"/>
    <property type="evidence" value="ECO:0007669"/>
    <property type="project" value="InterPro"/>
</dbReference>
<dbReference type="Proteomes" id="UP000187209">
    <property type="component" value="Unassembled WGS sequence"/>
</dbReference>
<reference evidence="4 5" key="1">
    <citation type="submission" date="2016-11" db="EMBL/GenBank/DDBJ databases">
        <title>The macronuclear genome of Stentor coeruleus: a giant cell with tiny introns.</title>
        <authorList>
            <person name="Slabodnick M."/>
            <person name="Ruby J.G."/>
            <person name="Reiff S.B."/>
            <person name="Swart E.C."/>
            <person name="Gosai S."/>
            <person name="Prabakaran S."/>
            <person name="Witkowska E."/>
            <person name="Larue G.E."/>
            <person name="Fisher S."/>
            <person name="Freeman R.M."/>
            <person name="Gunawardena J."/>
            <person name="Chu W."/>
            <person name="Stover N.A."/>
            <person name="Gregory B.D."/>
            <person name="Nowacki M."/>
            <person name="Derisi J."/>
            <person name="Roy S.W."/>
            <person name="Marshall W.F."/>
            <person name="Sood P."/>
        </authorList>
    </citation>
    <scope>NUCLEOTIDE SEQUENCE [LARGE SCALE GENOMIC DNA]</scope>
    <source>
        <strain evidence="4">WM001</strain>
    </source>
</reference>
<dbReference type="PANTHER" id="PTHR10572">
    <property type="entry name" value="3-HYDROXY-3-METHYLGLUTARYL-COENZYME A REDUCTASE"/>
    <property type="match status" value="1"/>
</dbReference>
<dbReference type="PROSITE" id="PS50065">
    <property type="entry name" value="HMG_COA_REDUCTASE_4"/>
    <property type="match status" value="1"/>
</dbReference>
<protein>
    <recommendedName>
        <fullName evidence="3">3-hydroxy-3-methylglutaryl coenzyme A reductase</fullName>
        <shortName evidence="3">HMG-CoA reductase</shortName>
    </recommendedName>
</protein>
<evidence type="ECO:0000313" key="4">
    <source>
        <dbReference type="EMBL" id="OMJ93769.1"/>
    </source>
</evidence>
<dbReference type="InterPro" id="IPR023076">
    <property type="entry name" value="HMG_CoA_Rdtase_CS"/>
</dbReference>
<keyword evidence="5" id="KW-1185">Reference proteome</keyword>
<organism evidence="4 5">
    <name type="scientific">Stentor coeruleus</name>
    <dbReference type="NCBI Taxonomy" id="5963"/>
    <lineage>
        <taxon>Eukaryota</taxon>
        <taxon>Sar</taxon>
        <taxon>Alveolata</taxon>
        <taxon>Ciliophora</taxon>
        <taxon>Postciliodesmatophora</taxon>
        <taxon>Heterotrichea</taxon>
        <taxon>Heterotrichida</taxon>
        <taxon>Stentoridae</taxon>
        <taxon>Stentor</taxon>
    </lineage>
</organism>
<dbReference type="SUPFAM" id="SSF55035">
    <property type="entry name" value="NAD-binding domain of HMG-CoA reductase"/>
    <property type="match status" value="1"/>
</dbReference>
<evidence type="ECO:0000313" key="5">
    <source>
        <dbReference type="Proteomes" id="UP000187209"/>
    </source>
</evidence>